<comment type="pathway">
    <text evidence="1">Carbohydrate degradation; glycolysis; D-glyceraldehyde 3-phosphate and glycerone phosphate from D-glucose: step 1/4.</text>
</comment>
<dbReference type="Pfam" id="PF01471">
    <property type="entry name" value="PG_binding_1"/>
    <property type="match status" value="1"/>
</dbReference>
<keyword evidence="8" id="KW-0479">Metal-binding</keyword>
<gene>
    <name evidence="20" type="ORF">Scaly_1947200</name>
</gene>
<dbReference type="InterPro" id="IPR002477">
    <property type="entry name" value="Peptidoglycan-bd-like"/>
</dbReference>
<keyword evidence="11" id="KW-0418">Kinase</keyword>
<evidence type="ECO:0000256" key="10">
    <source>
        <dbReference type="ARBA" id="ARBA00022741"/>
    </source>
</evidence>
<dbReference type="InterPro" id="IPR024079">
    <property type="entry name" value="MetalloPept_cat_dom_sf"/>
</dbReference>
<dbReference type="GO" id="GO:0005536">
    <property type="term" value="F:D-glucose binding"/>
    <property type="evidence" value="ECO:0007669"/>
    <property type="project" value="InterPro"/>
</dbReference>
<dbReference type="SUPFAM" id="SSF47090">
    <property type="entry name" value="PGBD-like"/>
    <property type="match status" value="1"/>
</dbReference>
<dbReference type="InterPro" id="IPR006026">
    <property type="entry name" value="Peptidase_Metallo"/>
</dbReference>
<evidence type="ECO:0000256" key="7">
    <source>
        <dbReference type="ARBA" id="ARBA00022679"/>
    </source>
</evidence>
<dbReference type="Gene3D" id="3.40.367.20">
    <property type="match status" value="1"/>
</dbReference>
<dbReference type="GO" id="GO:0004396">
    <property type="term" value="F:hexokinase activity"/>
    <property type="evidence" value="ECO:0007669"/>
    <property type="project" value="UniProtKB-EC"/>
</dbReference>
<dbReference type="Gene3D" id="3.30.420.40">
    <property type="match status" value="1"/>
</dbReference>
<feature type="domain" description="Peptidase metallopeptidase" evidence="19">
    <location>
        <begin position="668"/>
        <end position="821"/>
    </location>
</feature>
<evidence type="ECO:0000256" key="13">
    <source>
        <dbReference type="ARBA" id="ARBA00022833"/>
    </source>
</evidence>
<dbReference type="PANTHER" id="PTHR19443">
    <property type="entry name" value="HEXOKINASE"/>
    <property type="match status" value="1"/>
</dbReference>
<reference evidence="20" key="2">
    <citation type="journal article" date="2024" name="Plant">
        <title>Genomic evolution and insights into agronomic trait innovations of Sesamum species.</title>
        <authorList>
            <person name="Miao H."/>
            <person name="Wang L."/>
            <person name="Qu L."/>
            <person name="Liu H."/>
            <person name="Sun Y."/>
            <person name="Le M."/>
            <person name="Wang Q."/>
            <person name="Wei S."/>
            <person name="Zheng Y."/>
            <person name="Lin W."/>
            <person name="Duan Y."/>
            <person name="Cao H."/>
            <person name="Xiong S."/>
            <person name="Wang X."/>
            <person name="Wei L."/>
            <person name="Li C."/>
            <person name="Ma Q."/>
            <person name="Ju M."/>
            <person name="Zhao R."/>
            <person name="Li G."/>
            <person name="Mu C."/>
            <person name="Tian Q."/>
            <person name="Mei H."/>
            <person name="Zhang T."/>
            <person name="Gao T."/>
            <person name="Zhang H."/>
        </authorList>
    </citation>
    <scope>NUCLEOTIDE SEQUENCE</scope>
    <source>
        <strain evidence="20">KEN8</strain>
    </source>
</reference>
<evidence type="ECO:0000259" key="19">
    <source>
        <dbReference type="SMART" id="SM00235"/>
    </source>
</evidence>
<dbReference type="PANTHER" id="PTHR19443:SF6">
    <property type="entry name" value="HEXOKINASE-4"/>
    <property type="match status" value="1"/>
</dbReference>
<keyword evidence="14" id="KW-0067">ATP-binding</keyword>
<evidence type="ECO:0000256" key="16">
    <source>
        <dbReference type="ARBA" id="ARBA00023145"/>
    </source>
</evidence>
<dbReference type="EMBL" id="JACGWM010000011">
    <property type="protein sequence ID" value="KAL0342846.1"/>
    <property type="molecule type" value="Genomic_DNA"/>
</dbReference>
<dbReference type="Pfam" id="PF00349">
    <property type="entry name" value="Hexokinase_1"/>
    <property type="match status" value="1"/>
</dbReference>
<dbReference type="InterPro" id="IPR043129">
    <property type="entry name" value="ATPase_NBD"/>
</dbReference>
<evidence type="ECO:0000256" key="1">
    <source>
        <dbReference type="ARBA" id="ARBA00004888"/>
    </source>
</evidence>
<dbReference type="CDD" id="cd24020">
    <property type="entry name" value="ASKHA_NBD_HK_plant"/>
    <property type="match status" value="1"/>
</dbReference>
<keyword evidence="12" id="KW-0378">Hydrolase</keyword>
<sequence length="821" mass="89993">MGKVGVTLAAGCAAAVCVVAAVMVGRSVRRRRGWRRVVRVLEELEEGCATTVGRLRQVVDAMAVEMHAGLASEGGSKLKMLLTYVHNLPTGNEKGIYYALDLGGTNFRVLRVKLGGQRCIIEHDVDLQPIPQHLMTSSSVELFDFIATSLKDFVEREENISEPSQGERRELGFTFSFPVKQTSSSSGTLIKWTKGFSIEDMVGRDVSQCLQEALSRKGLDMQVTVLINDTVGTLALGHYHDEDTVAAVIIGTGTNACYLERADAIIKCQGPLTTSAGMVINMEWGNFWSSHLPRTPYDAELDADSPHANDQGFEKMISGLYLGDIVRRVILRMSQESDVFGPVSSKLLEPFILRTPMIAAMHEDNSSNLSEVAQILNDTLEIPDVPLNVRKLVVKVCDVVTRRAARLAAAGIVGILKKIGRDGNGGIAGGKTKSGSRIKMRRTVVAVEGGLYTNYTICALPSSTDEDAYLGLLMYKRGGILGHALPPTLGILQYDADENWVNGEAAGALDLQTIGLHEVGHVLGLGHTNDVHAIMYPSMVQDPPHHRLDAQTTSAMDFLKTLIGARKGTTFKGISQLKKYLSRLGYMNDDINTPTNQINDFFDGKLELAVKRYQTFFKLAVNGVMDANTVAQMSRPRCGVPDFHLNSSNNELFLQVPTLASHFTFLPGDPKWPKRNLTYSFPQGTRKDAYSAIKYATQLWAFYSPLKFSYTPNYDQADIKISFQYRDHGDGSPFDGPGGILGHASPPTDARFHYDGDERWVDGVTPGAFDLQTVGLHELGHALGLGHTVHVDAIMYPHVQVGVRKVLGYDDVLGIRTLYPF</sequence>
<comment type="pathway">
    <text evidence="2">Carbohydrate metabolism; hexose metabolism.</text>
</comment>
<protein>
    <recommendedName>
        <fullName evidence="5">hexokinase</fullName>
        <ecNumber evidence="5">2.7.1.1</ecNumber>
    </recommendedName>
</protein>
<dbReference type="FunFam" id="3.40.390.10:FF:000018">
    <property type="entry name" value="Metalloendoproteinase 1"/>
    <property type="match status" value="1"/>
</dbReference>
<dbReference type="InterPro" id="IPR036365">
    <property type="entry name" value="PGBD-like_sf"/>
</dbReference>
<evidence type="ECO:0000256" key="3">
    <source>
        <dbReference type="ARBA" id="ARBA00009225"/>
    </source>
</evidence>
<comment type="similarity">
    <text evidence="3">Belongs to the hexokinase family.</text>
</comment>
<dbReference type="InterPro" id="IPR022673">
    <property type="entry name" value="Hexokinase_C"/>
</dbReference>
<dbReference type="GO" id="GO:0006508">
    <property type="term" value="P:proteolysis"/>
    <property type="evidence" value="ECO:0007669"/>
    <property type="project" value="UniProtKB-KW"/>
</dbReference>
<dbReference type="SMART" id="SM00235">
    <property type="entry name" value="ZnMc"/>
    <property type="match status" value="1"/>
</dbReference>
<dbReference type="SUPFAM" id="SSF53067">
    <property type="entry name" value="Actin-like ATPase domain"/>
    <property type="match status" value="2"/>
</dbReference>
<accession>A0AAW2NK47</accession>
<dbReference type="GO" id="GO:0005524">
    <property type="term" value="F:ATP binding"/>
    <property type="evidence" value="ECO:0007669"/>
    <property type="project" value="UniProtKB-KW"/>
</dbReference>
<dbReference type="PROSITE" id="PS51748">
    <property type="entry name" value="HEXOKINASE_2"/>
    <property type="match status" value="1"/>
</dbReference>
<dbReference type="Pfam" id="PF00413">
    <property type="entry name" value="Peptidase_M10"/>
    <property type="match status" value="2"/>
</dbReference>
<keyword evidence="16" id="KW-0865">Zymogen</keyword>
<evidence type="ECO:0000256" key="18">
    <source>
        <dbReference type="ARBA" id="ARBA00023180"/>
    </source>
</evidence>
<reference evidence="20" key="1">
    <citation type="submission" date="2020-06" db="EMBL/GenBank/DDBJ databases">
        <authorList>
            <person name="Li T."/>
            <person name="Hu X."/>
            <person name="Zhang T."/>
            <person name="Song X."/>
            <person name="Zhang H."/>
            <person name="Dai N."/>
            <person name="Sheng W."/>
            <person name="Hou X."/>
            <person name="Wei L."/>
        </authorList>
    </citation>
    <scope>NUCLEOTIDE SEQUENCE</scope>
    <source>
        <strain evidence="20">KEN8</strain>
        <tissue evidence="20">Leaf</tissue>
    </source>
</reference>
<keyword evidence="7" id="KW-0808">Transferase</keyword>
<dbReference type="InterPro" id="IPR022672">
    <property type="entry name" value="Hexokinase_N"/>
</dbReference>
<keyword evidence="9" id="KW-0732">Signal</keyword>
<dbReference type="InterPro" id="IPR001312">
    <property type="entry name" value="Hexokinase"/>
</dbReference>
<dbReference type="FunFam" id="3.30.420.40:FF:000034">
    <property type="entry name" value="Phosphotransferase"/>
    <property type="match status" value="1"/>
</dbReference>
<evidence type="ECO:0000256" key="5">
    <source>
        <dbReference type="ARBA" id="ARBA00012324"/>
    </source>
</evidence>
<dbReference type="GO" id="GO:0008270">
    <property type="term" value="F:zinc ion binding"/>
    <property type="evidence" value="ECO:0007669"/>
    <property type="project" value="InterPro"/>
</dbReference>
<dbReference type="CDD" id="cd04278">
    <property type="entry name" value="ZnMc_MMP"/>
    <property type="match status" value="1"/>
</dbReference>
<keyword evidence="15" id="KW-0482">Metalloprotease</keyword>
<dbReference type="InterPro" id="IPR001818">
    <property type="entry name" value="Pept_M10_metallopeptidase"/>
</dbReference>
<dbReference type="EC" id="2.7.1.1" evidence="5"/>
<evidence type="ECO:0000313" key="20">
    <source>
        <dbReference type="EMBL" id="KAL0342846.1"/>
    </source>
</evidence>
<keyword evidence="17" id="KW-0324">Glycolysis</keyword>
<dbReference type="Pfam" id="PF03727">
    <property type="entry name" value="Hexokinase_2"/>
    <property type="match status" value="1"/>
</dbReference>
<evidence type="ECO:0000256" key="2">
    <source>
        <dbReference type="ARBA" id="ARBA00005028"/>
    </source>
</evidence>
<evidence type="ECO:0000256" key="17">
    <source>
        <dbReference type="ARBA" id="ARBA00023152"/>
    </source>
</evidence>
<dbReference type="Gene3D" id="3.40.390.10">
    <property type="entry name" value="Collagenase (Catalytic Domain)"/>
    <property type="match status" value="2"/>
</dbReference>
<dbReference type="GO" id="GO:0001678">
    <property type="term" value="P:intracellular glucose homeostasis"/>
    <property type="evidence" value="ECO:0007669"/>
    <property type="project" value="InterPro"/>
</dbReference>
<evidence type="ECO:0000256" key="8">
    <source>
        <dbReference type="ARBA" id="ARBA00022723"/>
    </source>
</evidence>
<evidence type="ECO:0000256" key="11">
    <source>
        <dbReference type="ARBA" id="ARBA00022777"/>
    </source>
</evidence>
<dbReference type="GO" id="GO:0005829">
    <property type="term" value="C:cytosol"/>
    <property type="evidence" value="ECO:0007669"/>
    <property type="project" value="TreeGrafter"/>
</dbReference>
<keyword evidence="18" id="KW-0325">Glycoprotein</keyword>
<evidence type="ECO:0000256" key="12">
    <source>
        <dbReference type="ARBA" id="ARBA00022801"/>
    </source>
</evidence>
<comment type="caution">
    <text evidence="20">The sequence shown here is derived from an EMBL/GenBank/DDBJ whole genome shotgun (WGS) entry which is preliminary data.</text>
</comment>
<organism evidence="20">
    <name type="scientific">Sesamum calycinum</name>
    <dbReference type="NCBI Taxonomy" id="2727403"/>
    <lineage>
        <taxon>Eukaryota</taxon>
        <taxon>Viridiplantae</taxon>
        <taxon>Streptophyta</taxon>
        <taxon>Embryophyta</taxon>
        <taxon>Tracheophyta</taxon>
        <taxon>Spermatophyta</taxon>
        <taxon>Magnoliopsida</taxon>
        <taxon>eudicotyledons</taxon>
        <taxon>Gunneridae</taxon>
        <taxon>Pentapetalae</taxon>
        <taxon>asterids</taxon>
        <taxon>lamiids</taxon>
        <taxon>Lamiales</taxon>
        <taxon>Pedaliaceae</taxon>
        <taxon>Sesamum</taxon>
    </lineage>
</organism>
<evidence type="ECO:0000256" key="14">
    <source>
        <dbReference type="ARBA" id="ARBA00022840"/>
    </source>
</evidence>
<keyword evidence="10" id="KW-0547">Nucleotide-binding</keyword>
<proteinExistence type="inferred from homology"/>
<dbReference type="PRINTS" id="PR00475">
    <property type="entry name" value="HEXOKINASE"/>
</dbReference>
<evidence type="ECO:0000256" key="9">
    <source>
        <dbReference type="ARBA" id="ARBA00022729"/>
    </source>
</evidence>
<dbReference type="SUPFAM" id="SSF55486">
    <property type="entry name" value="Metalloproteases ('zincins'), catalytic domain"/>
    <property type="match status" value="2"/>
</dbReference>
<keyword evidence="6" id="KW-0645">Protease</keyword>
<evidence type="ECO:0000256" key="6">
    <source>
        <dbReference type="ARBA" id="ARBA00022670"/>
    </source>
</evidence>
<name>A0AAW2NK47_9LAMI</name>
<dbReference type="GO" id="GO:0006096">
    <property type="term" value="P:glycolytic process"/>
    <property type="evidence" value="ECO:0007669"/>
    <property type="project" value="UniProtKB-KW"/>
</dbReference>
<keyword evidence="13" id="KW-0862">Zinc</keyword>
<dbReference type="AlphaFoldDB" id="A0AAW2NK47"/>
<dbReference type="InterPro" id="IPR033739">
    <property type="entry name" value="M10A_MMP"/>
</dbReference>
<dbReference type="GO" id="GO:0005739">
    <property type="term" value="C:mitochondrion"/>
    <property type="evidence" value="ECO:0007669"/>
    <property type="project" value="TreeGrafter"/>
</dbReference>
<evidence type="ECO:0000256" key="4">
    <source>
        <dbReference type="ARBA" id="ARBA00009614"/>
    </source>
</evidence>
<evidence type="ECO:0000256" key="15">
    <source>
        <dbReference type="ARBA" id="ARBA00023049"/>
    </source>
</evidence>
<comment type="similarity">
    <text evidence="4">Belongs to the peptidase M10A family. Matrix metalloproteinases (MMPs) subfamily.</text>
</comment>
<dbReference type="GO" id="GO:0031012">
    <property type="term" value="C:extracellular matrix"/>
    <property type="evidence" value="ECO:0007669"/>
    <property type="project" value="InterPro"/>
</dbReference>
<dbReference type="GO" id="GO:0004222">
    <property type="term" value="F:metalloendopeptidase activity"/>
    <property type="evidence" value="ECO:0007669"/>
    <property type="project" value="InterPro"/>
</dbReference>